<evidence type="ECO:0000313" key="2">
    <source>
        <dbReference type="Proteomes" id="UP000494165"/>
    </source>
</evidence>
<dbReference type="Proteomes" id="UP000494165">
    <property type="component" value="Unassembled WGS sequence"/>
</dbReference>
<name>A0A8S1DWU4_9INSE</name>
<dbReference type="EMBL" id="CADEPI010000480">
    <property type="protein sequence ID" value="CAB3386407.1"/>
    <property type="molecule type" value="Genomic_DNA"/>
</dbReference>
<accession>A0A8S1DWU4</accession>
<dbReference type="SUPFAM" id="SSF52047">
    <property type="entry name" value="RNI-like"/>
    <property type="match status" value="1"/>
</dbReference>
<protein>
    <submittedName>
        <fullName evidence="1">Uncharacterized protein</fullName>
    </submittedName>
</protein>
<dbReference type="AlphaFoldDB" id="A0A8S1DWU4"/>
<dbReference type="EMBL" id="CADEPI010000480">
    <property type="protein sequence ID" value="CAB3386410.1"/>
    <property type="molecule type" value="Genomic_DNA"/>
</dbReference>
<dbReference type="Gene3D" id="3.80.10.10">
    <property type="entry name" value="Ribonuclease Inhibitor"/>
    <property type="match status" value="1"/>
</dbReference>
<sequence length="555" mass="64806">MPKNKEGFATAEEDASKHLANMSLNETRQMILKAQVAYCLGNPIDTPFLDILISCHERKKDETLQKKLMKTKCPYIIKHHIELMAYMAPAFQDLLSRNLKAIDLTGLMTFCHEDQKYNAFKMVIFRIFLYAENIEAVQIFSEGDAECYKFPHITVDEPLVLDALKSLKHLRELQITIFTFNLKDVMALCRPSKTGYSNLEYINVNLKVEELPEKNELRFKLGNLKVFQCENLLDHDLEKFAEFITKCLHVLPNLQLIGKPCSPFFTNHEIVKSSLHPDLQHLSIDKRIKWQNDFGKYLDSVKHLKIDFEGWEVPKCLINEKQVWNLVSLSLQNGTYDALLKMLKSYGPNLRELHAVIDKNDTSTSTVSFPSIFNKCPKLEKIYVISQKYKKERKPISFFAKIIEMKIDSKALMKSNILEAPELKKLELLIHEESSIIGKHWFSSDKWILQNLEHMTIDMRWFRAQQVNEEHFKEIALLIKAVLHPLPRICVIKLMLNDRCNYLKLAVALRNPSIVTDQEFQKLLFMDVSVRSLFFLRDELLICILHRRHEINCLH</sequence>
<comment type="caution">
    <text evidence="1">The sequence shown here is derived from an EMBL/GenBank/DDBJ whole genome shotgun (WGS) entry which is preliminary data.</text>
</comment>
<keyword evidence="2" id="KW-1185">Reference proteome</keyword>
<organism evidence="1 2">
    <name type="scientific">Cloeon dipterum</name>
    <dbReference type="NCBI Taxonomy" id="197152"/>
    <lineage>
        <taxon>Eukaryota</taxon>
        <taxon>Metazoa</taxon>
        <taxon>Ecdysozoa</taxon>
        <taxon>Arthropoda</taxon>
        <taxon>Hexapoda</taxon>
        <taxon>Insecta</taxon>
        <taxon>Pterygota</taxon>
        <taxon>Palaeoptera</taxon>
        <taxon>Ephemeroptera</taxon>
        <taxon>Pisciforma</taxon>
        <taxon>Baetidae</taxon>
        <taxon>Cloeon</taxon>
    </lineage>
</organism>
<evidence type="ECO:0000313" key="1">
    <source>
        <dbReference type="EMBL" id="CAB3386410.1"/>
    </source>
</evidence>
<gene>
    <name evidence="1" type="ORF">CLODIP_2_CD15319</name>
</gene>
<dbReference type="InterPro" id="IPR032675">
    <property type="entry name" value="LRR_dom_sf"/>
</dbReference>
<proteinExistence type="predicted"/>
<reference evidence="1 2" key="1">
    <citation type="submission" date="2020-04" db="EMBL/GenBank/DDBJ databases">
        <authorList>
            <person name="Alioto T."/>
            <person name="Alioto T."/>
            <person name="Gomez Garrido J."/>
        </authorList>
    </citation>
    <scope>NUCLEOTIDE SEQUENCE [LARGE SCALE GENOMIC DNA]</scope>
</reference>